<dbReference type="VEuPathDB" id="VectorBase:ISCW004918"/>
<keyword evidence="3" id="KW-1185">Reference proteome</keyword>
<organism>
    <name type="scientific">Ixodes scapularis</name>
    <name type="common">Black-legged tick</name>
    <name type="synonym">Deer tick</name>
    <dbReference type="NCBI Taxonomy" id="6945"/>
    <lineage>
        <taxon>Eukaryota</taxon>
        <taxon>Metazoa</taxon>
        <taxon>Ecdysozoa</taxon>
        <taxon>Arthropoda</taxon>
        <taxon>Chelicerata</taxon>
        <taxon>Arachnida</taxon>
        <taxon>Acari</taxon>
        <taxon>Parasitiformes</taxon>
        <taxon>Ixodida</taxon>
        <taxon>Ixodoidea</taxon>
        <taxon>Ixodidae</taxon>
        <taxon>Ixodinae</taxon>
        <taxon>Ixodes</taxon>
    </lineage>
</organism>
<dbReference type="EnsemblMetazoa" id="ISCW004918-RA">
    <property type="protein sequence ID" value="ISCW004918-PA"/>
    <property type="gene ID" value="ISCW004918"/>
</dbReference>
<dbReference type="PaxDb" id="6945-B7PFY4"/>
<evidence type="ECO:0000313" key="3">
    <source>
        <dbReference type="Proteomes" id="UP000001555"/>
    </source>
</evidence>
<reference evidence="1 3" key="1">
    <citation type="submission" date="2008-03" db="EMBL/GenBank/DDBJ databases">
        <title>Annotation of Ixodes scapularis.</title>
        <authorList>
            <consortium name="Ixodes scapularis Genome Project Consortium"/>
            <person name="Caler E."/>
            <person name="Hannick L.I."/>
            <person name="Bidwell S."/>
            <person name="Joardar V."/>
            <person name="Thiagarajan M."/>
            <person name="Amedeo P."/>
            <person name="Galinsky K.J."/>
            <person name="Schobel S."/>
            <person name="Inman J."/>
            <person name="Hostetler J."/>
            <person name="Miller J."/>
            <person name="Hammond M."/>
            <person name="Megy K."/>
            <person name="Lawson D."/>
            <person name="Kodira C."/>
            <person name="Sutton G."/>
            <person name="Meyer J."/>
            <person name="Hill C.A."/>
            <person name="Birren B."/>
            <person name="Nene V."/>
            <person name="Collins F."/>
            <person name="Alarcon-Chaidez F."/>
            <person name="Wikel S."/>
            <person name="Strausberg R."/>
        </authorList>
    </citation>
    <scope>NUCLEOTIDE SEQUENCE [LARGE SCALE GENOMIC DNA]</scope>
    <source>
        <strain evidence="3">Wikel</strain>
        <strain evidence="1">Wikel colony</strain>
    </source>
</reference>
<evidence type="ECO:0000313" key="2">
    <source>
        <dbReference type="EnsemblMetazoa" id="ISCW004918-PA"/>
    </source>
</evidence>
<sequence length="110" mass="11999">MDQVESCESRCGTDQQRSGTIAVTGIFASRSVFVHTDLSRTPVCHTSDDDIRWKILGGDEVVVHAHKFHAVYARVDKVCLASVDPHGTTSDWDDLASSYISKSRSSSASL</sequence>
<dbReference type="AlphaFoldDB" id="B7PFY4"/>
<gene>
    <name evidence="1" type="ORF">IscW_ISCW004918</name>
</gene>
<proteinExistence type="predicted"/>
<dbReference type="InParanoid" id="B7PFY4"/>
<name>B7PFY4_IXOSC</name>
<accession>B7PFY4</accession>
<dbReference type="HOGENOM" id="CLU_2173731_0_0_1"/>
<dbReference type="Proteomes" id="UP000001555">
    <property type="component" value="Unassembled WGS sequence"/>
</dbReference>
<dbReference type="EMBL" id="DS704715">
    <property type="protein sequence ID" value="EEC05506.1"/>
    <property type="molecule type" value="Genomic_DNA"/>
</dbReference>
<reference evidence="2" key="2">
    <citation type="submission" date="2020-05" db="UniProtKB">
        <authorList>
            <consortium name="EnsemblMetazoa"/>
        </authorList>
    </citation>
    <scope>IDENTIFICATION</scope>
    <source>
        <strain evidence="2">wikel</strain>
    </source>
</reference>
<evidence type="ECO:0000313" key="1">
    <source>
        <dbReference type="EMBL" id="EEC05506.1"/>
    </source>
</evidence>
<protein>
    <submittedName>
        <fullName evidence="1 2">Uncharacterized protein</fullName>
    </submittedName>
</protein>
<dbReference type="EMBL" id="ABJB010161404">
    <property type="status" value="NOT_ANNOTATED_CDS"/>
    <property type="molecule type" value="Genomic_DNA"/>
</dbReference>
<dbReference type="VEuPathDB" id="VectorBase:ISCI004918"/>